<protein>
    <submittedName>
        <fullName evidence="6">GFA family protein</fullName>
    </submittedName>
</protein>
<dbReference type="InterPro" id="IPR011057">
    <property type="entry name" value="Mss4-like_sf"/>
</dbReference>
<comment type="similarity">
    <text evidence="1">Belongs to the Gfa family.</text>
</comment>
<dbReference type="InterPro" id="IPR006913">
    <property type="entry name" value="CENP-V/GFA"/>
</dbReference>
<evidence type="ECO:0000313" key="7">
    <source>
        <dbReference type="Proteomes" id="UP001303946"/>
    </source>
</evidence>
<dbReference type="Pfam" id="PF04828">
    <property type="entry name" value="GFA"/>
    <property type="match status" value="1"/>
</dbReference>
<reference evidence="6 7" key="1">
    <citation type="submission" date="2023-10" db="EMBL/GenBank/DDBJ databases">
        <title>Bacteria for the degradation of biodegradable plastic PBAT(Polybutylene adipate terephthalate).</title>
        <authorList>
            <person name="Weon H.-Y."/>
            <person name="Yeon J."/>
        </authorList>
    </citation>
    <scope>NUCLEOTIDE SEQUENCE [LARGE SCALE GENOMIC DNA]</scope>
    <source>
        <strain evidence="6 7">SBD 7-3</strain>
    </source>
</reference>
<keyword evidence="4" id="KW-0456">Lyase</keyword>
<keyword evidence="7" id="KW-1185">Reference proteome</keyword>
<evidence type="ECO:0000256" key="1">
    <source>
        <dbReference type="ARBA" id="ARBA00005495"/>
    </source>
</evidence>
<name>A0ABZ0CUZ2_9BURK</name>
<dbReference type="Gene3D" id="3.90.1590.10">
    <property type="entry name" value="glutathione-dependent formaldehyde- activating enzyme (gfa)"/>
    <property type="match status" value="1"/>
</dbReference>
<evidence type="ECO:0000256" key="2">
    <source>
        <dbReference type="ARBA" id="ARBA00022723"/>
    </source>
</evidence>
<dbReference type="Proteomes" id="UP001303946">
    <property type="component" value="Chromosome"/>
</dbReference>
<keyword evidence="3" id="KW-0862">Zinc</keyword>
<evidence type="ECO:0000259" key="5">
    <source>
        <dbReference type="PROSITE" id="PS51891"/>
    </source>
</evidence>
<gene>
    <name evidence="6" type="ORF">RXV79_17440</name>
</gene>
<dbReference type="RefSeq" id="WP_316699299.1">
    <property type="nucleotide sequence ID" value="NZ_CP136336.1"/>
</dbReference>
<dbReference type="PANTHER" id="PTHR33337">
    <property type="entry name" value="GFA DOMAIN-CONTAINING PROTEIN"/>
    <property type="match status" value="1"/>
</dbReference>
<dbReference type="PROSITE" id="PS51891">
    <property type="entry name" value="CENP_V_GFA"/>
    <property type="match status" value="1"/>
</dbReference>
<evidence type="ECO:0000313" key="6">
    <source>
        <dbReference type="EMBL" id="WOB06703.1"/>
    </source>
</evidence>
<organism evidence="6 7">
    <name type="scientific">Piscinibacter gummiphilus</name>
    <dbReference type="NCBI Taxonomy" id="946333"/>
    <lineage>
        <taxon>Bacteria</taxon>
        <taxon>Pseudomonadati</taxon>
        <taxon>Pseudomonadota</taxon>
        <taxon>Betaproteobacteria</taxon>
        <taxon>Burkholderiales</taxon>
        <taxon>Sphaerotilaceae</taxon>
        <taxon>Piscinibacter</taxon>
    </lineage>
</organism>
<keyword evidence="2" id="KW-0479">Metal-binding</keyword>
<evidence type="ECO:0000256" key="3">
    <source>
        <dbReference type="ARBA" id="ARBA00022833"/>
    </source>
</evidence>
<dbReference type="PANTHER" id="PTHR33337:SF33">
    <property type="entry name" value="CENP-V_GFA DOMAIN-CONTAINING PROTEIN"/>
    <property type="match status" value="1"/>
</dbReference>
<dbReference type="SUPFAM" id="SSF51316">
    <property type="entry name" value="Mss4-like"/>
    <property type="match status" value="1"/>
</dbReference>
<feature type="domain" description="CENP-V/GFA" evidence="5">
    <location>
        <begin position="5"/>
        <end position="132"/>
    </location>
</feature>
<dbReference type="EMBL" id="CP136336">
    <property type="protein sequence ID" value="WOB06703.1"/>
    <property type="molecule type" value="Genomic_DNA"/>
</dbReference>
<proteinExistence type="inferred from homology"/>
<sequence>MAAPYHGHCLCGAIRYRVTAEPLTYYACHCTDCQRRTGAAFGLSMLVKQEAIELLQGETVPYTATLRDGRIKAGRMCATCGTRLWGGLDGRAVRVLQPGTLEGPTGLAPIAHQWMSEAQPWVVLPDGTRRYEKSPADPMEMVKLWREAHPRPPPKAD</sequence>
<evidence type="ECO:0000256" key="4">
    <source>
        <dbReference type="ARBA" id="ARBA00023239"/>
    </source>
</evidence>
<accession>A0ABZ0CUZ2</accession>